<sequence length="109" mass="11499">MESAKGRLEEVIYETPDSGPEKGSVASSGSSPALRSASTVSLAAREGIDTSAPPVRDAFSAFARKEAEAADAGSSRRAPRRPADYEALSSRQPGARALEPPEQRLTRLQ</sequence>
<evidence type="ECO:0000313" key="4">
    <source>
        <dbReference type="Proteomes" id="UP000626109"/>
    </source>
</evidence>
<organism evidence="3 4">
    <name type="scientific">Polarella glacialis</name>
    <name type="common">Dinoflagellate</name>
    <dbReference type="NCBI Taxonomy" id="89957"/>
    <lineage>
        <taxon>Eukaryota</taxon>
        <taxon>Sar</taxon>
        <taxon>Alveolata</taxon>
        <taxon>Dinophyceae</taxon>
        <taxon>Suessiales</taxon>
        <taxon>Suessiaceae</taxon>
        <taxon>Polarella</taxon>
    </lineage>
</organism>
<feature type="region of interest" description="Disordered" evidence="1">
    <location>
        <begin position="65"/>
        <end position="109"/>
    </location>
</feature>
<protein>
    <submittedName>
        <fullName evidence="3">Uncharacterized protein</fullName>
    </submittedName>
</protein>
<feature type="compositionally biased region" description="Basic and acidic residues" evidence="1">
    <location>
        <begin position="1"/>
        <end position="10"/>
    </location>
</feature>
<accession>A0A813J264</accession>
<reference evidence="3" key="1">
    <citation type="submission" date="2021-02" db="EMBL/GenBank/DDBJ databases">
        <authorList>
            <person name="Dougan E. K."/>
            <person name="Rhodes N."/>
            <person name="Thang M."/>
            <person name="Chan C."/>
        </authorList>
    </citation>
    <scope>NUCLEOTIDE SEQUENCE</scope>
</reference>
<gene>
    <name evidence="2" type="ORF">PGLA1383_LOCUS24119</name>
    <name evidence="3" type="ORF">PGLA2088_LOCUS15906</name>
</gene>
<evidence type="ECO:0000313" key="3">
    <source>
        <dbReference type="EMBL" id="CAE8665408.1"/>
    </source>
</evidence>
<dbReference type="EMBL" id="CAJNNW010019906">
    <property type="protein sequence ID" value="CAE8665408.1"/>
    <property type="molecule type" value="Genomic_DNA"/>
</dbReference>
<evidence type="ECO:0000313" key="2">
    <source>
        <dbReference type="EMBL" id="CAE8606130.1"/>
    </source>
</evidence>
<feature type="region of interest" description="Disordered" evidence="1">
    <location>
        <begin position="1"/>
        <end position="53"/>
    </location>
</feature>
<proteinExistence type="predicted"/>
<dbReference type="EMBL" id="CAJNNV010018697">
    <property type="protein sequence ID" value="CAE8606130.1"/>
    <property type="molecule type" value="Genomic_DNA"/>
</dbReference>
<feature type="compositionally biased region" description="Low complexity" evidence="1">
    <location>
        <begin position="24"/>
        <end position="38"/>
    </location>
</feature>
<dbReference type="Proteomes" id="UP000626109">
    <property type="component" value="Unassembled WGS sequence"/>
</dbReference>
<name>A0A813J264_POLGL</name>
<keyword evidence="5" id="KW-1185">Reference proteome</keyword>
<evidence type="ECO:0000313" key="5">
    <source>
        <dbReference type="Proteomes" id="UP000654075"/>
    </source>
</evidence>
<feature type="compositionally biased region" description="Basic and acidic residues" evidence="1">
    <location>
        <begin position="99"/>
        <end position="109"/>
    </location>
</feature>
<evidence type="ECO:0000256" key="1">
    <source>
        <dbReference type="SAM" id="MobiDB-lite"/>
    </source>
</evidence>
<feature type="non-terminal residue" evidence="3">
    <location>
        <position position="109"/>
    </location>
</feature>
<comment type="caution">
    <text evidence="3">The sequence shown here is derived from an EMBL/GenBank/DDBJ whole genome shotgun (WGS) entry which is preliminary data.</text>
</comment>
<dbReference type="Proteomes" id="UP000654075">
    <property type="component" value="Unassembled WGS sequence"/>
</dbReference>
<dbReference type="AlphaFoldDB" id="A0A813J264"/>